<dbReference type="InterPro" id="IPR029069">
    <property type="entry name" value="HotDog_dom_sf"/>
</dbReference>
<comment type="caution">
    <text evidence="3">The sequence shown here is derived from an EMBL/GenBank/DDBJ whole genome shotgun (WGS) entry which is preliminary data.</text>
</comment>
<feature type="domain" description="Thioesterase" evidence="2">
    <location>
        <begin position="58"/>
        <end position="126"/>
    </location>
</feature>
<dbReference type="SUPFAM" id="SSF54637">
    <property type="entry name" value="Thioesterase/thiol ester dehydrase-isomerase"/>
    <property type="match status" value="1"/>
</dbReference>
<reference evidence="3" key="1">
    <citation type="journal article" date="2015" name="Nature">
        <title>Complex archaea that bridge the gap between prokaryotes and eukaryotes.</title>
        <authorList>
            <person name="Spang A."/>
            <person name="Saw J.H."/>
            <person name="Jorgensen S.L."/>
            <person name="Zaremba-Niedzwiedzka K."/>
            <person name="Martijn J."/>
            <person name="Lind A.E."/>
            <person name="van Eijk R."/>
            <person name="Schleper C."/>
            <person name="Guy L."/>
            <person name="Ettema T.J."/>
        </authorList>
    </citation>
    <scope>NUCLEOTIDE SEQUENCE</scope>
</reference>
<dbReference type="PANTHER" id="PTHR43240">
    <property type="entry name" value="1,4-DIHYDROXY-2-NAPHTHOYL-COA THIOESTERASE 1"/>
    <property type="match status" value="1"/>
</dbReference>
<protein>
    <recommendedName>
        <fullName evidence="2">Thioesterase domain-containing protein</fullName>
    </recommendedName>
</protein>
<evidence type="ECO:0000313" key="3">
    <source>
        <dbReference type="EMBL" id="KKN87812.1"/>
    </source>
</evidence>
<accession>A0A0F9UKF7</accession>
<evidence type="ECO:0000256" key="1">
    <source>
        <dbReference type="ARBA" id="ARBA00022801"/>
    </source>
</evidence>
<organism evidence="3">
    <name type="scientific">marine sediment metagenome</name>
    <dbReference type="NCBI Taxonomy" id="412755"/>
    <lineage>
        <taxon>unclassified sequences</taxon>
        <taxon>metagenomes</taxon>
        <taxon>ecological metagenomes</taxon>
    </lineage>
</organism>
<gene>
    <name evidence="3" type="ORF">LCGC14_0255040</name>
</gene>
<dbReference type="Gene3D" id="3.10.129.10">
    <property type="entry name" value="Hotdog Thioesterase"/>
    <property type="match status" value="1"/>
</dbReference>
<dbReference type="InterPro" id="IPR006683">
    <property type="entry name" value="Thioestr_dom"/>
</dbReference>
<evidence type="ECO:0000259" key="2">
    <source>
        <dbReference type="Pfam" id="PF03061"/>
    </source>
</evidence>
<dbReference type="AlphaFoldDB" id="A0A0F9UKF7"/>
<dbReference type="EMBL" id="LAZR01000134">
    <property type="protein sequence ID" value="KKN87812.1"/>
    <property type="molecule type" value="Genomic_DNA"/>
</dbReference>
<dbReference type="PANTHER" id="PTHR43240:SF7">
    <property type="entry name" value="BLR7284 PROTEIN"/>
    <property type="match status" value="1"/>
</dbReference>
<dbReference type="GO" id="GO:0005829">
    <property type="term" value="C:cytosol"/>
    <property type="evidence" value="ECO:0007669"/>
    <property type="project" value="TreeGrafter"/>
</dbReference>
<sequence length="162" mass="17701">MSDTKDAERFAMIASVWNSRAKGLIAEMDLKIERADRQGVEIRMPFNPDFCLDEEGTMLHGGVLTALLDSAFGLANFLAIDDVQTMATLDLRVDYLRPASSRADVIVFADCYRQTRHIAFGTGKIWFDTADCEEVARGSATFALTRGKGSLLDKMNTGGPGG</sequence>
<dbReference type="InterPro" id="IPR003736">
    <property type="entry name" value="PAAI_dom"/>
</dbReference>
<dbReference type="Pfam" id="PF03061">
    <property type="entry name" value="4HBT"/>
    <property type="match status" value="1"/>
</dbReference>
<name>A0A0F9UKF7_9ZZZZ</name>
<dbReference type="GO" id="GO:0061522">
    <property type="term" value="F:1,4-dihydroxy-2-naphthoyl-CoA thioesterase activity"/>
    <property type="evidence" value="ECO:0007669"/>
    <property type="project" value="TreeGrafter"/>
</dbReference>
<dbReference type="NCBIfam" id="TIGR00369">
    <property type="entry name" value="unchar_dom_1"/>
    <property type="match status" value="1"/>
</dbReference>
<keyword evidence="1" id="KW-0378">Hydrolase</keyword>
<dbReference type="CDD" id="cd03443">
    <property type="entry name" value="PaaI_thioesterase"/>
    <property type="match status" value="1"/>
</dbReference>
<proteinExistence type="predicted"/>